<dbReference type="RefSeq" id="WP_279359761.1">
    <property type="nucleotide sequence ID" value="NZ_JAMWDY010000003.1"/>
</dbReference>
<accession>A0A9X4NWP8</accession>
<dbReference type="EMBL" id="JAMWFV010000004">
    <property type="protein sequence ID" value="MDG6145024.1"/>
    <property type="molecule type" value="Genomic_DNA"/>
</dbReference>
<evidence type="ECO:0000313" key="2">
    <source>
        <dbReference type="Proteomes" id="UP001153199"/>
    </source>
</evidence>
<organism evidence="1 2">
    <name type="scientific">Lactococcus formosensis</name>
    <dbReference type="NCBI Taxonomy" id="1281486"/>
    <lineage>
        <taxon>Bacteria</taxon>
        <taxon>Bacillati</taxon>
        <taxon>Bacillota</taxon>
        <taxon>Bacilli</taxon>
        <taxon>Lactobacillales</taxon>
        <taxon>Streptococcaceae</taxon>
        <taxon>Lactococcus</taxon>
    </lineage>
</organism>
<comment type="caution">
    <text evidence="1">The sequence shown here is derived from an EMBL/GenBank/DDBJ whole genome shotgun (WGS) entry which is preliminary data.</text>
</comment>
<gene>
    <name evidence="1" type="ORF">NF717_05055</name>
</gene>
<protein>
    <submittedName>
        <fullName evidence="1">Uncharacterized protein</fullName>
    </submittedName>
</protein>
<name>A0A9X4NWP8_9LACT</name>
<keyword evidence="2" id="KW-1185">Reference proteome</keyword>
<evidence type="ECO:0000313" key="1">
    <source>
        <dbReference type="EMBL" id="MDG6145024.1"/>
    </source>
</evidence>
<reference evidence="1" key="1">
    <citation type="submission" date="2022-06" db="EMBL/GenBank/DDBJ databases">
        <title>Lactococcus from bovine mastitis in China.</title>
        <authorList>
            <person name="Lin Y."/>
            <person name="Han B."/>
        </authorList>
    </citation>
    <scope>NUCLEOTIDE SEQUENCE</scope>
    <source>
        <strain evidence="1">Ningxia-I-26</strain>
    </source>
</reference>
<sequence>MLNTIKKFLIREYIQETQDDYHKLLKDYRGKCIELDLLKSKYDPCGQIINKREHFTEYVNPNSQIIREVTISIKTMEEVDCIDK</sequence>
<dbReference type="Proteomes" id="UP001153199">
    <property type="component" value="Unassembled WGS sequence"/>
</dbReference>
<proteinExistence type="predicted"/>
<dbReference type="AlphaFoldDB" id="A0A9X4NWP8"/>